<dbReference type="InterPro" id="IPR036250">
    <property type="entry name" value="AcylCo_DH-like_C"/>
</dbReference>
<proteinExistence type="inferred from homology"/>
<comment type="cofactor">
    <cofactor evidence="1">
        <name>FAD</name>
        <dbReference type="ChEBI" id="CHEBI:57692"/>
    </cofactor>
</comment>
<comment type="caution">
    <text evidence="9">The sequence shown here is derived from an EMBL/GenBank/DDBJ whole genome shotgun (WGS) entry which is preliminary data.</text>
</comment>
<reference evidence="9 10" key="1">
    <citation type="submission" date="2018-03" db="EMBL/GenBank/DDBJ databases">
        <title>Genomic Encyclopedia of Archaeal and Bacterial Type Strains, Phase II (KMG-II): from individual species to whole genera.</title>
        <authorList>
            <person name="Goeker M."/>
        </authorList>
    </citation>
    <scope>NUCLEOTIDE SEQUENCE [LARGE SCALE GENOMIC DNA]</scope>
    <source>
        <strain evidence="9 10">DSM 45312</strain>
    </source>
</reference>
<evidence type="ECO:0000256" key="4">
    <source>
        <dbReference type="ARBA" id="ARBA00022827"/>
    </source>
</evidence>
<dbReference type="InterPro" id="IPR037069">
    <property type="entry name" value="AcylCoA_DH/ox_N_sf"/>
</dbReference>
<protein>
    <recommendedName>
        <fullName evidence="11">Alkylation response protein AidB-like acyl-CoA dehydrogenase</fullName>
    </recommendedName>
</protein>
<dbReference type="Gene3D" id="1.10.540.10">
    <property type="entry name" value="Acyl-CoA dehydrogenase/oxidase, N-terminal domain"/>
    <property type="match status" value="1"/>
</dbReference>
<dbReference type="PANTHER" id="PTHR43884:SF20">
    <property type="entry name" value="ACYL-COA DEHYDROGENASE FADE28"/>
    <property type="match status" value="1"/>
</dbReference>
<sequence>MSADPVPADLDLLYDDVEEGLRASVRSLLADRCPWSAVLERVETDAPTDVALWKELAAMGVAGLPVPERLGGAGATLRETAVAAEELGRAVAPVPFLGSAVLATTALLAAGGEAADGALARLASGEVSAALAVPLATAPDTPFPQTVRYAPGAPGSTSSPDSPADGRAASGTLTGEVGGVADASTAGILVVPAVGADGPGLYLVEADSSVRLPVTSLDLTRPLATVRFDGAAARPVATGPAAADALHTALVSGAAVLASEQLGVAEWALTTTVDYLKTRYQFGRPVGSFQAVKHRLADLWVAVSQARAVARNAASAAVHGGPEAALDAALAQAFVSDTAVLAAEEAVQLHGGIGFTWEHPTHLYLKRAKADALALGSADRHRMTIARLADLPPAQWEA</sequence>
<feature type="domain" description="Acyl-CoA dehydrogenase/oxidase C-terminal" evidence="7">
    <location>
        <begin position="248"/>
        <end position="387"/>
    </location>
</feature>
<evidence type="ECO:0000313" key="9">
    <source>
        <dbReference type="EMBL" id="PSK88940.1"/>
    </source>
</evidence>
<dbReference type="GO" id="GO:0050660">
    <property type="term" value="F:flavin adenine dinucleotide binding"/>
    <property type="evidence" value="ECO:0007669"/>
    <property type="project" value="InterPro"/>
</dbReference>
<accession>A0A2P8CVG7</accession>
<dbReference type="InterPro" id="IPR009100">
    <property type="entry name" value="AcylCoA_DH/oxidase_NM_dom_sf"/>
</dbReference>
<name>A0A2P8CVG7_9ACTN</name>
<evidence type="ECO:0000256" key="3">
    <source>
        <dbReference type="ARBA" id="ARBA00022630"/>
    </source>
</evidence>
<keyword evidence="5" id="KW-0560">Oxidoreductase</keyword>
<dbReference type="OrthoDB" id="4607453at2"/>
<evidence type="ECO:0000313" key="10">
    <source>
        <dbReference type="Proteomes" id="UP000240542"/>
    </source>
</evidence>
<organism evidence="9 10">
    <name type="scientific">Murinocardiopsis flavida</name>
    <dbReference type="NCBI Taxonomy" id="645275"/>
    <lineage>
        <taxon>Bacteria</taxon>
        <taxon>Bacillati</taxon>
        <taxon>Actinomycetota</taxon>
        <taxon>Actinomycetes</taxon>
        <taxon>Streptosporangiales</taxon>
        <taxon>Nocardiopsidaceae</taxon>
        <taxon>Murinocardiopsis</taxon>
    </lineage>
</organism>
<dbReference type="SUPFAM" id="SSF56645">
    <property type="entry name" value="Acyl-CoA dehydrogenase NM domain-like"/>
    <property type="match status" value="1"/>
</dbReference>
<evidence type="ECO:0000256" key="2">
    <source>
        <dbReference type="ARBA" id="ARBA00009347"/>
    </source>
</evidence>
<dbReference type="Pfam" id="PF00441">
    <property type="entry name" value="Acyl-CoA_dh_1"/>
    <property type="match status" value="1"/>
</dbReference>
<gene>
    <name evidence="9" type="ORF">CLV63_12828</name>
</gene>
<dbReference type="InterPro" id="IPR009075">
    <property type="entry name" value="AcylCo_DH/oxidase_C"/>
</dbReference>
<keyword evidence="10" id="KW-1185">Reference proteome</keyword>
<evidence type="ECO:0000259" key="8">
    <source>
        <dbReference type="Pfam" id="PF02771"/>
    </source>
</evidence>
<dbReference type="InterPro" id="IPR013786">
    <property type="entry name" value="AcylCoA_DH/ox_N"/>
</dbReference>
<dbReference type="GO" id="GO:0003995">
    <property type="term" value="F:acyl-CoA dehydrogenase activity"/>
    <property type="evidence" value="ECO:0007669"/>
    <property type="project" value="TreeGrafter"/>
</dbReference>
<evidence type="ECO:0000256" key="6">
    <source>
        <dbReference type="SAM" id="MobiDB-lite"/>
    </source>
</evidence>
<feature type="region of interest" description="Disordered" evidence="6">
    <location>
        <begin position="143"/>
        <end position="173"/>
    </location>
</feature>
<dbReference type="EMBL" id="PYGA01000028">
    <property type="protein sequence ID" value="PSK88940.1"/>
    <property type="molecule type" value="Genomic_DNA"/>
</dbReference>
<dbReference type="AlphaFoldDB" id="A0A2P8CVG7"/>
<evidence type="ECO:0000259" key="7">
    <source>
        <dbReference type="Pfam" id="PF00441"/>
    </source>
</evidence>
<dbReference type="PANTHER" id="PTHR43884">
    <property type="entry name" value="ACYL-COA DEHYDROGENASE"/>
    <property type="match status" value="1"/>
</dbReference>
<feature type="domain" description="Acyl-CoA dehydrogenase/oxidase N-terminal" evidence="8">
    <location>
        <begin position="18"/>
        <end position="126"/>
    </location>
</feature>
<dbReference type="Pfam" id="PF02771">
    <property type="entry name" value="Acyl-CoA_dh_N"/>
    <property type="match status" value="1"/>
</dbReference>
<dbReference type="Proteomes" id="UP000240542">
    <property type="component" value="Unassembled WGS sequence"/>
</dbReference>
<evidence type="ECO:0000256" key="5">
    <source>
        <dbReference type="ARBA" id="ARBA00023002"/>
    </source>
</evidence>
<keyword evidence="3" id="KW-0285">Flavoprotein</keyword>
<evidence type="ECO:0000256" key="1">
    <source>
        <dbReference type="ARBA" id="ARBA00001974"/>
    </source>
</evidence>
<evidence type="ECO:0008006" key="11">
    <source>
        <dbReference type="Google" id="ProtNLM"/>
    </source>
</evidence>
<keyword evidence="4" id="KW-0274">FAD</keyword>
<dbReference type="SUPFAM" id="SSF47203">
    <property type="entry name" value="Acyl-CoA dehydrogenase C-terminal domain-like"/>
    <property type="match status" value="1"/>
</dbReference>
<dbReference type="Gene3D" id="1.20.140.10">
    <property type="entry name" value="Butyryl-CoA Dehydrogenase, subunit A, domain 3"/>
    <property type="match status" value="1"/>
</dbReference>
<dbReference type="RefSeq" id="WP_106586321.1">
    <property type="nucleotide sequence ID" value="NZ_PYGA01000028.1"/>
</dbReference>
<comment type="similarity">
    <text evidence="2">Belongs to the acyl-CoA dehydrogenase family.</text>
</comment>